<evidence type="ECO:0000256" key="1">
    <source>
        <dbReference type="SAM" id="SignalP"/>
    </source>
</evidence>
<dbReference type="RefSeq" id="WP_096354328.1">
    <property type="nucleotide sequence ID" value="NZ_AP014946.1"/>
</dbReference>
<dbReference type="PANTHER" id="PTHR43283">
    <property type="entry name" value="BETA-LACTAMASE-RELATED"/>
    <property type="match status" value="1"/>
</dbReference>
<keyword evidence="3" id="KW-0378">Hydrolase</keyword>
<feature type="signal peptide" evidence="1">
    <location>
        <begin position="1"/>
        <end position="24"/>
    </location>
</feature>
<evidence type="ECO:0000259" key="2">
    <source>
        <dbReference type="Pfam" id="PF00144"/>
    </source>
</evidence>
<dbReference type="Proteomes" id="UP000236884">
    <property type="component" value="Chromosome"/>
</dbReference>
<feature type="domain" description="Beta-lactamase-related" evidence="2">
    <location>
        <begin position="41"/>
        <end position="397"/>
    </location>
</feature>
<protein>
    <submittedName>
        <fullName evidence="3">Esterase EstB</fullName>
        <ecNumber evidence="3">3.1.1.-</ecNumber>
    </submittedName>
</protein>
<dbReference type="OrthoDB" id="9808046at2"/>
<feature type="chain" id="PRO_5006615781" evidence="1">
    <location>
        <begin position="25"/>
        <end position="415"/>
    </location>
</feature>
<dbReference type="InterPro" id="IPR050789">
    <property type="entry name" value="Diverse_Enzym_Activities"/>
</dbReference>
<sequence>MKLPVVRLLMASAALLALTPAAQAQDAQGISRERLARIAPVMKQEVEKGTFPGAITLIARNGKVVHVETHGFQDAAKTKPMKRDTIFRMASMTKPMTTAAAMMLVEQGVFKIEDPISNLLPELKDLKVETKKADGSTEDVTARPITIQDLMRHTSGLFYAAPPPSERLAKAYNDANIEARQEDIAADEMLKRLGGIPLAHQPGTNFHYSISTDILGLLLERATKKPLSQVLDEMLIKPLGMKDTAFWVPAEKKARLAEVTDGDPAKPGSLRYCLDEATIKKSYFKGGAGLCSTIDDYYKFAQMVANGGEFGGKRYLSKKTVEFMLSDHLIGMGGSTSASTGPGYGFGLGFAVRRQDGFGWTAGSTGDAMWAGAFGTMFTIDPREKIVAIQLSQGATTRIRSRMLFKNLVYGAIVK</sequence>
<dbReference type="InterPro" id="IPR012338">
    <property type="entry name" value="Beta-lactam/transpept-like"/>
</dbReference>
<dbReference type="Pfam" id="PF00144">
    <property type="entry name" value="Beta-lactamase"/>
    <property type="match status" value="1"/>
</dbReference>
<evidence type="ECO:0000313" key="4">
    <source>
        <dbReference type="Proteomes" id="UP000236884"/>
    </source>
</evidence>
<dbReference type="SUPFAM" id="SSF56601">
    <property type="entry name" value="beta-lactamase/transpeptidase-like"/>
    <property type="match status" value="1"/>
</dbReference>
<keyword evidence="1" id="KW-0732">Signal</keyword>
<reference evidence="3 4" key="1">
    <citation type="submission" date="2015-08" db="EMBL/GenBank/DDBJ databases">
        <title>Investigation of the bacterial diversity of lava forest soil.</title>
        <authorList>
            <person name="Lee J.S."/>
        </authorList>
    </citation>
    <scope>NUCLEOTIDE SEQUENCE [LARGE SCALE GENOMIC DNA]</scope>
    <source>
        <strain evidence="3 4">GJW-30</strain>
    </source>
</reference>
<dbReference type="GO" id="GO:0016787">
    <property type="term" value="F:hydrolase activity"/>
    <property type="evidence" value="ECO:0007669"/>
    <property type="project" value="UniProtKB-KW"/>
</dbReference>
<dbReference type="PANTHER" id="PTHR43283:SF3">
    <property type="entry name" value="BETA-LACTAMASE FAMILY PROTEIN (AFU_ORTHOLOGUE AFUA_5G07500)"/>
    <property type="match status" value="1"/>
</dbReference>
<accession>A0A0S3PTS9</accession>
<dbReference type="KEGG" id="vgo:GJW-30_1_01761"/>
<name>A0A0S3PTS9_9BRAD</name>
<dbReference type="Gene3D" id="3.40.710.10">
    <property type="entry name" value="DD-peptidase/beta-lactamase superfamily"/>
    <property type="match status" value="1"/>
</dbReference>
<proteinExistence type="predicted"/>
<organism evidence="3 4">
    <name type="scientific">Variibacter gotjawalensis</name>
    <dbReference type="NCBI Taxonomy" id="1333996"/>
    <lineage>
        <taxon>Bacteria</taxon>
        <taxon>Pseudomonadati</taxon>
        <taxon>Pseudomonadota</taxon>
        <taxon>Alphaproteobacteria</taxon>
        <taxon>Hyphomicrobiales</taxon>
        <taxon>Nitrobacteraceae</taxon>
        <taxon>Variibacter</taxon>
    </lineage>
</organism>
<dbReference type="EC" id="3.1.1.-" evidence="3"/>
<keyword evidence="4" id="KW-1185">Reference proteome</keyword>
<gene>
    <name evidence="3" type="primary">estB_2</name>
    <name evidence="3" type="ORF">GJW-30_1_01761</name>
</gene>
<evidence type="ECO:0000313" key="3">
    <source>
        <dbReference type="EMBL" id="BAT59230.1"/>
    </source>
</evidence>
<dbReference type="AlphaFoldDB" id="A0A0S3PTS9"/>
<dbReference type="EMBL" id="AP014946">
    <property type="protein sequence ID" value="BAT59230.1"/>
    <property type="molecule type" value="Genomic_DNA"/>
</dbReference>
<dbReference type="InterPro" id="IPR001466">
    <property type="entry name" value="Beta-lactam-related"/>
</dbReference>